<dbReference type="SMART" id="SM00220">
    <property type="entry name" value="S_TKc"/>
    <property type="match status" value="1"/>
</dbReference>
<feature type="compositionally biased region" description="Polar residues" evidence="9">
    <location>
        <begin position="543"/>
        <end position="556"/>
    </location>
</feature>
<keyword evidence="2" id="KW-0723">Serine/threonine-protein kinase</keyword>
<dbReference type="PANTHER" id="PTHR43671">
    <property type="entry name" value="SERINE/THREONINE-PROTEIN KINASE NEK"/>
    <property type="match status" value="1"/>
</dbReference>
<dbReference type="InterPro" id="IPR050660">
    <property type="entry name" value="NEK_Ser/Thr_kinase"/>
</dbReference>
<reference evidence="11 12" key="1">
    <citation type="submission" date="2017-04" db="EMBL/GenBank/DDBJ databases">
        <title>Draft genome sequence of Tuber borchii Vittad., a whitish edible truffle.</title>
        <authorList>
            <consortium name="DOE Joint Genome Institute"/>
            <person name="Murat C."/>
            <person name="Kuo A."/>
            <person name="Barry K.W."/>
            <person name="Clum A."/>
            <person name="Dockter R.B."/>
            <person name="Fauchery L."/>
            <person name="Iotti M."/>
            <person name="Kohler A."/>
            <person name="Labutti K."/>
            <person name="Lindquist E.A."/>
            <person name="Lipzen A."/>
            <person name="Ohm R.A."/>
            <person name="Wang M."/>
            <person name="Grigoriev I.V."/>
            <person name="Zambonelli A."/>
            <person name="Martin F.M."/>
        </authorList>
    </citation>
    <scope>NUCLEOTIDE SEQUENCE [LARGE SCALE GENOMIC DNA]</scope>
    <source>
        <strain evidence="11 12">Tbo3840</strain>
    </source>
</reference>
<comment type="catalytic activity">
    <reaction evidence="8">
        <text>L-seryl-[protein] + ATP = O-phospho-L-seryl-[protein] + ADP + H(+)</text>
        <dbReference type="Rhea" id="RHEA:17989"/>
        <dbReference type="Rhea" id="RHEA-COMP:9863"/>
        <dbReference type="Rhea" id="RHEA-COMP:11604"/>
        <dbReference type="ChEBI" id="CHEBI:15378"/>
        <dbReference type="ChEBI" id="CHEBI:29999"/>
        <dbReference type="ChEBI" id="CHEBI:30616"/>
        <dbReference type="ChEBI" id="CHEBI:83421"/>
        <dbReference type="ChEBI" id="CHEBI:456216"/>
        <dbReference type="EC" id="2.7.11.1"/>
    </reaction>
</comment>
<protein>
    <recommendedName>
        <fullName evidence="1">non-specific serine/threonine protein kinase</fullName>
        <ecNumber evidence="1">2.7.11.1</ecNumber>
    </recommendedName>
</protein>
<keyword evidence="12" id="KW-1185">Reference proteome</keyword>
<feature type="compositionally biased region" description="Basic residues" evidence="9">
    <location>
        <begin position="349"/>
        <end position="369"/>
    </location>
</feature>
<dbReference type="Gene3D" id="1.10.510.10">
    <property type="entry name" value="Transferase(Phosphotransferase) domain 1"/>
    <property type="match status" value="1"/>
</dbReference>
<feature type="region of interest" description="Disordered" evidence="9">
    <location>
        <begin position="407"/>
        <end position="429"/>
    </location>
</feature>
<keyword evidence="5 11" id="KW-0418">Kinase</keyword>
<evidence type="ECO:0000313" key="12">
    <source>
        <dbReference type="Proteomes" id="UP000244722"/>
    </source>
</evidence>
<dbReference type="InterPro" id="IPR011009">
    <property type="entry name" value="Kinase-like_dom_sf"/>
</dbReference>
<evidence type="ECO:0000256" key="4">
    <source>
        <dbReference type="ARBA" id="ARBA00022741"/>
    </source>
</evidence>
<dbReference type="PANTHER" id="PTHR43671:SF98">
    <property type="entry name" value="SERINE_THREONINE-PROTEIN KINASE NEK11"/>
    <property type="match status" value="1"/>
</dbReference>
<evidence type="ECO:0000256" key="3">
    <source>
        <dbReference type="ARBA" id="ARBA00022679"/>
    </source>
</evidence>
<dbReference type="InterPro" id="IPR000719">
    <property type="entry name" value="Prot_kinase_dom"/>
</dbReference>
<accession>A0A2T6ZU78</accession>
<keyword evidence="3" id="KW-0808">Transferase</keyword>
<feature type="region of interest" description="Disordered" evidence="9">
    <location>
        <begin position="332"/>
        <end position="369"/>
    </location>
</feature>
<evidence type="ECO:0000259" key="10">
    <source>
        <dbReference type="PROSITE" id="PS50011"/>
    </source>
</evidence>
<comment type="catalytic activity">
    <reaction evidence="7">
        <text>L-threonyl-[protein] + ATP = O-phospho-L-threonyl-[protein] + ADP + H(+)</text>
        <dbReference type="Rhea" id="RHEA:46608"/>
        <dbReference type="Rhea" id="RHEA-COMP:11060"/>
        <dbReference type="Rhea" id="RHEA-COMP:11605"/>
        <dbReference type="ChEBI" id="CHEBI:15378"/>
        <dbReference type="ChEBI" id="CHEBI:30013"/>
        <dbReference type="ChEBI" id="CHEBI:30616"/>
        <dbReference type="ChEBI" id="CHEBI:61977"/>
        <dbReference type="ChEBI" id="CHEBI:456216"/>
        <dbReference type="EC" id="2.7.11.1"/>
    </reaction>
</comment>
<evidence type="ECO:0000256" key="8">
    <source>
        <dbReference type="ARBA" id="ARBA00048679"/>
    </source>
</evidence>
<evidence type="ECO:0000256" key="5">
    <source>
        <dbReference type="ARBA" id="ARBA00022777"/>
    </source>
</evidence>
<evidence type="ECO:0000256" key="2">
    <source>
        <dbReference type="ARBA" id="ARBA00022527"/>
    </source>
</evidence>
<comment type="caution">
    <text evidence="11">The sequence shown here is derived from an EMBL/GenBank/DDBJ whole genome shotgun (WGS) entry which is preliminary data.</text>
</comment>
<evidence type="ECO:0000313" key="11">
    <source>
        <dbReference type="EMBL" id="PUU79036.1"/>
    </source>
</evidence>
<dbReference type="OrthoDB" id="10252171at2759"/>
<keyword evidence="4" id="KW-0547">Nucleotide-binding</keyword>
<feature type="domain" description="Protein kinase" evidence="10">
    <location>
        <begin position="43"/>
        <end position="322"/>
    </location>
</feature>
<dbReference type="AlphaFoldDB" id="A0A2T6ZU78"/>
<evidence type="ECO:0000256" key="1">
    <source>
        <dbReference type="ARBA" id="ARBA00012513"/>
    </source>
</evidence>
<dbReference type="Gene3D" id="3.30.200.20">
    <property type="entry name" value="Phosphorylase Kinase, domain 1"/>
    <property type="match status" value="1"/>
</dbReference>
<gene>
    <name evidence="11" type="ORF">B9Z19DRAFT_1064592</name>
</gene>
<feature type="compositionally biased region" description="Basic and acidic residues" evidence="9">
    <location>
        <begin position="332"/>
        <end position="348"/>
    </location>
</feature>
<organism evidence="11 12">
    <name type="scientific">Tuber borchii</name>
    <name type="common">White truffle</name>
    <dbReference type="NCBI Taxonomy" id="42251"/>
    <lineage>
        <taxon>Eukaryota</taxon>
        <taxon>Fungi</taxon>
        <taxon>Dikarya</taxon>
        <taxon>Ascomycota</taxon>
        <taxon>Pezizomycotina</taxon>
        <taxon>Pezizomycetes</taxon>
        <taxon>Pezizales</taxon>
        <taxon>Tuberaceae</taxon>
        <taxon>Tuber</taxon>
    </lineage>
</organism>
<evidence type="ECO:0000256" key="9">
    <source>
        <dbReference type="SAM" id="MobiDB-lite"/>
    </source>
</evidence>
<keyword evidence="6" id="KW-0067">ATP-binding</keyword>
<dbReference type="STRING" id="42251.A0A2T6ZU78"/>
<dbReference type="GO" id="GO:0005524">
    <property type="term" value="F:ATP binding"/>
    <property type="evidence" value="ECO:0007669"/>
    <property type="project" value="UniProtKB-KW"/>
</dbReference>
<dbReference type="Proteomes" id="UP000244722">
    <property type="component" value="Unassembled WGS sequence"/>
</dbReference>
<dbReference type="EMBL" id="NESQ01000101">
    <property type="protein sequence ID" value="PUU79036.1"/>
    <property type="molecule type" value="Genomic_DNA"/>
</dbReference>
<dbReference type="PROSITE" id="PS00108">
    <property type="entry name" value="PROTEIN_KINASE_ST"/>
    <property type="match status" value="1"/>
</dbReference>
<evidence type="ECO:0000256" key="6">
    <source>
        <dbReference type="ARBA" id="ARBA00022840"/>
    </source>
</evidence>
<dbReference type="PROSITE" id="PS50011">
    <property type="entry name" value="PROTEIN_KINASE_DOM"/>
    <property type="match status" value="1"/>
</dbReference>
<sequence length="601" mass="66631">MDKAPSDLIEWYKLETEFLQDHVRHTRYLAEANNRNERVKEDWSNCGELGRGGFGVVYKQVEKNTGWYRAMKAIDQRPPLRLDYSRELLVMAILAKFTTPTRFDCCGLIVGCVSARRYSLSSRDGSRSPRLYIAMEYLKEGDLSKHIGLPLLQETVQRISTQILEGLKVMHQQGIAHRDLKPENIFVVSKSPVWVKLGDFGVSKRILAQGATTLHTPVSTQTYSAPEVLGLDSNSETSDYTNSVDIWSLGCVIYGLITGTKLFALEGQVSRYYFGKLPFPEDKLKGLSPPTDDIGISLLKSMLLIQPEDRPTAAAALSHEWLVGIHSDGEDNCQDRDRVTQGRDESTRSRKRKNSLAKHNRLKKRRCKRNQTAQADTICILGGAALDADIGSQSVGDLNPQKTVIDTSVRTPSPADAASVKSSGVETERRKSELMPYNFEVANSEGSNALRKTKICYISPACAQDLPQAARQRPIPTVEIVFNPLGGPIGQLNTCERKRTKLPPSPQPLPVTELYRELHPGEPTLPGRAGSDATVWSIQRTNSNTTSMGEGSNQNGTTINSIRNPNTRRNINRRQGQNIKQTPNAGTNPNTGGNPGWNYNC</sequence>
<name>A0A2T6ZU78_TUBBO</name>
<dbReference type="GO" id="GO:0004674">
    <property type="term" value="F:protein serine/threonine kinase activity"/>
    <property type="evidence" value="ECO:0007669"/>
    <property type="project" value="UniProtKB-KW"/>
</dbReference>
<proteinExistence type="predicted"/>
<feature type="compositionally biased region" description="Low complexity" evidence="9">
    <location>
        <begin position="557"/>
        <end position="592"/>
    </location>
</feature>
<dbReference type="InterPro" id="IPR008271">
    <property type="entry name" value="Ser/Thr_kinase_AS"/>
</dbReference>
<feature type="region of interest" description="Disordered" evidence="9">
    <location>
        <begin position="543"/>
        <end position="601"/>
    </location>
</feature>
<dbReference type="EC" id="2.7.11.1" evidence="1"/>
<dbReference type="SUPFAM" id="SSF56112">
    <property type="entry name" value="Protein kinase-like (PK-like)"/>
    <property type="match status" value="1"/>
</dbReference>
<evidence type="ECO:0000256" key="7">
    <source>
        <dbReference type="ARBA" id="ARBA00047899"/>
    </source>
</evidence>
<dbReference type="Pfam" id="PF00069">
    <property type="entry name" value="Pkinase"/>
    <property type="match status" value="1"/>
</dbReference>